<dbReference type="InParanoid" id="A0A1D2VAP0"/>
<dbReference type="GO" id="GO:0042802">
    <property type="term" value="F:identical protein binding"/>
    <property type="evidence" value="ECO:0007669"/>
    <property type="project" value="EnsemblFungi"/>
</dbReference>
<dbReference type="GO" id="GO:1904669">
    <property type="term" value="P:ATP export"/>
    <property type="evidence" value="ECO:0007669"/>
    <property type="project" value="EnsemblFungi"/>
</dbReference>
<dbReference type="GO" id="GO:0070676">
    <property type="term" value="P:intralumenal vesicle formation"/>
    <property type="evidence" value="ECO:0007669"/>
    <property type="project" value="EnsemblFungi"/>
</dbReference>
<dbReference type="EMBL" id="KV454490">
    <property type="protein sequence ID" value="ODV58690.1"/>
    <property type="molecule type" value="Genomic_DNA"/>
</dbReference>
<dbReference type="STRING" id="1344418.A0A1D2VAP0"/>
<dbReference type="InterPro" id="IPR005024">
    <property type="entry name" value="Snf7_fam"/>
</dbReference>
<keyword evidence="2" id="KW-1185">Reference proteome</keyword>
<organism evidence="1 2">
    <name type="scientific">Ascoidea rubescens DSM 1968</name>
    <dbReference type="NCBI Taxonomy" id="1344418"/>
    <lineage>
        <taxon>Eukaryota</taxon>
        <taxon>Fungi</taxon>
        <taxon>Dikarya</taxon>
        <taxon>Ascomycota</taxon>
        <taxon>Saccharomycotina</taxon>
        <taxon>Saccharomycetes</taxon>
        <taxon>Ascoideaceae</taxon>
        <taxon>Ascoidea</taxon>
    </lineage>
</organism>
<evidence type="ECO:0000313" key="2">
    <source>
        <dbReference type="Proteomes" id="UP000095038"/>
    </source>
</evidence>
<dbReference type="Gene3D" id="6.10.140.1230">
    <property type="match status" value="1"/>
</dbReference>
<evidence type="ECO:0000313" key="1">
    <source>
        <dbReference type="EMBL" id="ODV58690.1"/>
    </source>
</evidence>
<accession>A0A1D2VAP0</accession>
<dbReference type="Pfam" id="PF03357">
    <property type="entry name" value="Snf7"/>
    <property type="match status" value="1"/>
</dbReference>
<reference evidence="2" key="1">
    <citation type="submission" date="2016-05" db="EMBL/GenBank/DDBJ databases">
        <title>Comparative genomics of biotechnologically important yeasts.</title>
        <authorList>
            <consortium name="DOE Joint Genome Institute"/>
            <person name="Riley R."/>
            <person name="Haridas S."/>
            <person name="Wolfe K.H."/>
            <person name="Lopes M.R."/>
            <person name="Hittinger C.T."/>
            <person name="Goker M."/>
            <person name="Salamov A."/>
            <person name="Wisecaver J."/>
            <person name="Long T.M."/>
            <person name="Aerts A.L."/>
            <person name="Barry K."/>
            <person name="Choi C."/>
            <person name="Clum A."/>
            <person name="Coughlan A.Y."/>
            <person name="Deshpande S."/>
            <person name="Douglass A.P."/>
            <person name="Hanson S.J."/>
            <person name="Klenk H.-P."/>
            <person name="Labutti K."/>
            <person name="Lapidus A."/>
            <person name="Lindquist E."/>
            <person name="Lipzen A."/>
            <person name="Meier-Kolthoff J.P."/>
            <person name="Ohm R.A."/>
            <person name="Otillar R.P."/>
            <person name="Pangilinan J."/>
            <person name="Peng Y."/>
            <person name="Rokas A."/>
            <person name="Rosa C.A."/>
            <person name="Scheuner C."/>
            <person name="Sibirny A.A."/>
            <person name="Slot J.C."/>
            <person name="Stielow J.B."/>
            <person name="Sun H."/>
            <person name="Kurtzman C.P."/>
            <person name="Blackwell M."/>
            <person name="Grigoriev I.V."/>
            <person name="Jeffries T.W."/>
        </authorList>
    </citation>
    <scope>NUCLEOTIDE SEQUENCE [LARGE SCALE GENOMIC DNA]</scope>
    <source>
        <strain evidence="2">DSM 1968</strain>
    </source>
</reference>
<dbReference type="OrthoDB" id="2329734at2759"/>
<sequence>MDYLKKAIWGPDPKEQMRKCNSLLRKNKRQLDRSINNLSPLQKKTESLIRQSAKKNDLKSARIYAKELINIKNQKNRLYKSKAQLDSITMKINENFSILKLQGKIGESAIIMREVNSLVRLPELTATMRELEKELVKSGVINEMIEDRVDSFEVDFEEEEIDEQIDQIISELTSGQLDKVNNTPTHALEEVNNEIINQVEQQQPLQKVKSPELVAEGGVGDDSDEILKQMRERLKALQD</sequence>
<proteinExistence type="predicted"/>
<dbReference type="GO" id="GO:0043328">
    <property type="term" value="P:protein transport to vacuole involved in ubiquitin-dependent protein catabolic process via the multivesicular body sorting pathway"/>
    <property type="evidence" value="ECO:0007669"/>
    <property type="project" value="EnsemblFungi"/>
</dbReference>
<dbReference type="PANTHER" id="PTHR10476">
    <property type="entry name" value="CHARGED MULTIVESICULAR BODY PROTEIN"/>
    <property type="match status" value="1"/>
</dbReference>
<dbReference type="FunCoup" id="A0A1D2VAP0">
    <property type="interactions" value="602"/>
</dbReference>
<dbReference type="GO" id="GO:0000815">
    <property type="term" value="C:ESCRT III complex"/>
    <property type="evidence" value="ECO:0007669"/>
    <property type="project" value="EnsemblFungi"/>
</dbReference>
<dbReference type="RefSeq" id="XP_020044997.1">
    <property type="nucleotide sequence ID" value="XM_020193967.1"/>
</dbReference>
<dbReference type="Proteomes" id="UP000095038">
    <property type="component" value="Unassembled WGS sequence"/>
</dbReference>
<dbReference type="GeneID" id="30967603"/>
<dbReference type="AlphaFoldDB" id="A0A1D2VAP0"/>
<protein>
    <submittedName>
        <fullName evidence="1">Snf7-domain-containing protein</fullName>
    </submittedName>
</protein>
<gene>
    <name evidence="1" type="ORF">ASCRUDRAFT_77695</name>
</gene>
<name>A0A1D2VAP0_9ASCO</name>